<dbReference type="Proteomes" id="UP000267187">
    <property type="component" value="Unassembled WGS sequence"/>
</dbReference>
<organism evidence="7 8">
    <name type="scientific">Umboniibacter marinipuniceus</name>
    <dbReference type="NCBI Taxonomy" id="569599"/>
    <lineage>
        <taxon>Bacteria</taxon>
        <taxon>Pseudomonadati</taxon>
        <taxon>Pseudomonadota</taxon>
        <taxon>Gammaproteobacteria</taxon>
        <taxon>Cellvibrionales</taxon>
        <taxon>Cellvibrionaceae</taxon>
        <taxon>Umboniibacter</taxon>
    </lineage>
</organism>
<evidence type="ECO:0000256" key="2">
    <source>
        <dbReference type="ARBA" id="ARBA00007375"/>
    </source>
</evidence>
<dbReference type="OrthoDB" id="5592477at2"/>
<evidence type="ECO:0000256" key="3">
    <source>
        <dbReference type="ARBA" id="ARBA00022692"/>
    </source>
</evidence>
<accession>A0A3M0ADD8</accession>
<evidence type="ECO:0000256" key="5">
    <source>
        <dbReference type="ARBA" id="ARBA00023136"/>
    </source>
</evidence>
<feature type="transmembrane region" description="Helical" evidence="6">
    <location>
        <begin position="61"/>
        <end position="79"/>
    </location>
</feature>
<dbReference type="InterPro" id="IPR012506">
    <property type="entry name" value="TMEM86B-like"/>
</dbReference>
<evidence type="ECO:0000313" key="7">
    <source>
        <dbReference type="EMBL" id="RMA82546.1"/>
    </source>
</evidence>
<evidence type="ECO:0000256" key="1">
    <source>
        <dbReference type="ARBA" id="ARBA00004141"/>
    </source>
</evidence>
<comment type="caution">
    <text evidence="7">The sequence shown here is derived from an EMBL/GenBank/DDBJ whole genome shotgun (WGS) entry which is preliminary data.</text>
</comment>
<comment type="subcellular location">
    <subcellularLocation>
        <location evidence="1">Membrane</location>
        <topology evidence="1">Multi-pass membrane protein</topology>
    </subcellularLocation>
</comment>
<gene>
    <name evidence="7" type="ORF">DFR27_0496</name>
</gene>
<evidence type="ECO:0000256" key="4">
    <source>
        <dbReference type="ARBA" id="ARBA00022989"/>
    </source>
</evidence>
<keyword evidence="8" id="KW-1185">Reference proteome</keyword>
<dbReference type="AlphaFoldDB" id="A0A3M0ADD8"/>
<feature type="transmembrane region" description="Helical" evidence="6">
    <location>
        <begin position="86"/>
        <end position="106"/>
    </location>
</feature>
<feature type="transmembrane region" description="Helical" evidence="6">
    <location>
        <begin position="37"/>
        <end position="55"/>
    </location>
</feature>
<evidence type="ECO:0000313" key="8">
    <source>
        <dbReference type="Proteomes" id="UP000267187"/>
    </source>
</evidence>
<dbReference type="PANTHER" id="PTHR31885:SF6">
    <property type="entry name" value="GH04784P"/>
    <property type="match status" value="1"/>
</dbReference>
<dbReference type="GO" id="GO:0016787">
    <property type="term" value="F:hydrolase activity"/>
    <property type="evidence" value="ECO:0007669"/>
    <property type="project" value="TreeGrafter"/>
</dbReference>
<keyword evidence="4 6" id="KW-1133">Transmembrane helix</keyword>
<sequence>MHLTALQSLLIGMIVVSSLAFLSVCKRDSVARLMLKPLTTLLITLLAASFIDQLSGPFQSAALLITAGLIFSLAGDIFLQLQTKWFRFGLASFLIAHLAYICAIGMPGGSAPFIGGHWIAAAIALCGLVAIYTPMHRHLARERVPVALYAVVIAALLFVTLLQWLNGGSLILLVGVILFSISDSLLAANRFVRPWPSAQYQVMSTYYSAQLLIALSLAELTG</sequence>
<feature type="transmembrane region" description="Helical" evidence="6">
    <location>
        <begin position="112"/>
        <end position="132"/>
    </location>
</feature>
<comment type="similarity">
    <text evidence="2">Belongs to the TMEM86 family.</text>
</comment>
<feature type="transmembrane region" description="Helical" evidence="6">
    <location>
        <begin position="6"/>
        <end position="25"/>
    </location>
</feature>
<evidence type="ECO:0000256" key="6">
    <source>
        <dbReference type="SAM" id="Phobius"/>
    </source>
</evidence>
<name>A0A3M0ADD8_9GAMM</name>
<dbReference type="RefSeq" id="WP_121875869.1">
    <property type="nucleotide sequence ID" value="NZ_REFJ01000001.1"/>
</dbReference>
<proteinExistence type="inferred from homology"/>
<keyword evidence="5 6" id="KW-0472">Membrane</keyword>
<dbReference type="GO" id="GO:0016020">
    <property type="term" value="C:membrane"/>
    <property type="evidence" value="ECO:0007669"/>
    <property type="project" value="UniProtKB-SubCell"/>
</dbReference>
<feature type="transmembrane region" description="Helical" evidence="6">
    <location>
        <begin position="170"/>
        <end position="188"/>
    </location>
</feature>
<keyword evidence="3 6" id="KW-0812">Transmembrane</keyword>
<dbReference type="PANTHER" id="PTHR31885">
    <property type="entry name" value="GH04784P"/>
    <property type="match status" value="1"/>
</dbReference>
<protein>
    <submittedName>
        <fullName evidence="7">Putative membrane protein YhhN</fullName>
    </submittedName>
</protein>
<feature type="transmembrane region" description="Helical" evidence="6">
    <location>
        <begin position="144"/>
        <end position="164"/>
    </location>
</feature>
<dbReference type="Pfam" id="PF07947">
    <property type="entry name" value="YhhN"/>
    <property type="match status" value="1"/>
</dbReference>
<dbReference type="EMBL" id="REFJ01000001">
    <property type="protein sequence ID" value="RMA82546.1"/>
    <property type="molecule type" value="Genomic_DNA"/>
</dbReference>
<reference evidence="7 8" key="1">
    <citation type="submission" date="2018-10" db="EMBL/GenBank/DDBJ databases">
        <title>Genomic Encyclopedia of Type Strains, Phase IV (KMG-IV): sequencing the most valuable type-strain genomes for metagenomic binning, comparative biology and taxonomic classification.</title>
        <authorList>
            <person name="Goeker M."/>
        </authorList>
    </citation>
    <scope>NUCLEOTIDE SEQUENCE [LARGE SCALE GENOMIC DNA]</scope>
    <source>
        <strain evidence="7 8">DSM 25080</strain>
    </source>
</reference>